<dbReference type="OrthoDB" id="5406607at2759"/>
<keyword evidence="2" id="KW-0812">Transmembrane</keyword>
<accession>U4LRQ3</accession>
<dbReference type="eggNOG" id="ENOG502S8Q4">
    <property type="taxonomic scope" value="Eukaryota"/>
</dbReference>
<keyword evidence="3" id="KW-0732">Signal</keyword>
<feature type="transmembrane region" description="Helical" evidence="2">
    <location>
        <begin position="68"/>
        <end position="91"/>
    </location>
</feature>
<keyword evidence="2" id="KW-0472">Membrane</keyword>
<evidence type="ECO:0000313" key="5">
    <source>
        <dbReference type="Proteomes" id="UP000018144"/>
    </source>
</evidence>
<keyword evidence="2" id="KW-1133">Transmembrane helix</keyword>
<evidence type="ECO:0000256" key="2">
    <source>
        <dbReference type="SAM" id="Phobius"/>
    </source>
</evidence>
<feature type="region of interest" description="Disordered" evidence="1">
    <location>
        <begin position="430"/>
        <end position="452"/>
    </location>
</feature>
<sequence length="692" mass="77227">MLSRHLRWTLTAVFLCLNGALGQSQDQGRSLAYNAMMCGTNMGIPILKFIVAYYIAHAFTIRVKPGFGPFYTVLYSLLALFFPYFGLILAARSMEEFAIFEDNPLDTALKAGGLCTLARTYKWKPEMDDDEILYCDVKAPDNDGSSEIKESSPDGLNTASNPNPVDNIADATLSQPAVNALNQETNFTEITIQPKPNDEISESPSEENFGCQIYCEEGLEILHQRYIRIHGLCFLPRAEEEGNSVEPLKCQAGQYMMVRLPPNCQVEWKKHQDAKFHFRGSPNHRKYYSRFSSFEKLIRKMFHSKKPEAGAKTGRWISQHDASISASYSIVKSFVALFQLYAIIDFLIKEKSNDRINISYASYQLTVIPYGLMSLLNILCGFLTPAYPAVYMVRNTVMDEAIKRGGVFDGIVGVLIEEQIDESKMPIIKFNRPAKSNNPPPPGSPSQTTPVSQNNSAAARTVFIRHEDLQIDDAVVIATAAAAVPPISPSNVPSQLKSQDQIPDRFYRKIFLENINKLKEDYISKRYHQFILPIGNAPRRIRSSLWPSIVSDLLIMFGILLPFIVIHTLTGGYHVPVGPYKWHGIVFLSWLALGEVSPFPAAATWELLHSYVSQLGRSKYLWSLSITVILAVLFSPAALFGFVLVGWQRFRQLEGEVAYATKVGYCSHAAESISGAFNGSSFLNGINNSGGN</sequence>
<feature type="signal peptide" evidence="3">
    <location>
        <begin position="1"/>
        <end position="22"/>
    </location>
</feature>
<evidence type="ECO:0000313" key="4">
    <source>
        <dbReference type="EMBL" id="CCX32015.1"/>
    </source>
</evidence>
<feature type="transmembrane region" description="Helical" evidence="2">
    <location>
        <begin position="582"/>
        <end position="608"/>
    </location>
</feature>
<feature type="transmembrane region" description="Helical" evidence="2">
    <location>
        <begin position="620"/>
        <end position="647"/>
    </location>
</feature>
<dbReference type="AlphaFoldDB" id="U4LRQ3"/>
<feature type="transmembrane region" description="Helical" evidence="2">
    <location>
        <begin position="32"/>
        <end position="56"/>
    </location>
</feature>
<evidence type="ECO:0000256" key="1">
    <source>
        <dbReference type="SAM" id="MobiDB-lite"/>
    </source>
</evidence>
<reference evidence="4 5" key="1">
    <citation type="journal article" date="2013" name="PLoS Genet.">
        <title>The genome and development-dependent transcriptomes of Pyronema confluens: a window into fungal evolution.</title>
        <authorList>
            <person name="Traeger S."/>
            <person name="Altegoer F."/>
            <person name="Freitag M."/>
            <person name="Gabaldon T."/>
            <person name="Kempken F."/>
            <person name="Kumar A."/>
            <person name="Marcet-Houben M."/>
            <person name="Poggeler S."/>
            <person name="Stajich J.E."/>
            <person name="Nowrousian M."/>
        </authorList>
    </citation>
    <scope>NUCLEOTIDE SEQUENCE [LARGE SCALE GENOMIC DNA]</scope>
    <source>
        <strain evidence="5">CBS 100304</strain>
        <tissue evidence="4">Vegetative mycelium</tissue>
    </source>
</reference>
<dbReference type="Proteomes" id="UP000018144">
    <property type="component" value="Unassembled WGS sequence"/>
</dbReference>
<protein>
    <submittedName>
        <fullName evidence="4">Uncharacterized protein</fullName>
    </submittedName>
</protein>
<feature type="transmembrane region" description="Helical" evidence="2">
    <location>
        <begin position="549"/>
        <end position="570"/>
    </location>
</feature>
<feature type="region of interest" description="Disordered" evidence="1">
    <location>
        <begin position="143"/>
        <end position="162"/>
    </location>
</feature>
<organism evidence="4 5">
    <name type="scientific">Pyronema omphalodes (strain CBS 100304)</name>
    <name type="common">Pyronema confluens</name>
    <dbReference type="NCBI Taxonomy" id="1076935"/>
    <lineage>
        <taxon>Eukaryota</taxon>
        <taxon>Fungi</taxon>
        <taxon>Dikarya</taxon>
        <taxon>Ascomycota</taxon>
        <taxon>Pezizomycotina</taxon>
        <taxon>Pezizomycetes</taxon>
        <taxon>Pezizales</taxon>
        <taxon>Pyronemataceae</taxon>
        <taxon>Pyronema</taxon>
    </lineage>
</organism>
<proteinExistence type="predicted"/>
<evidence type="ECO:0000256" key="3">
    <source>
        <dbReference type="SAM" id="SignalP"/>
    </source>
</evidence>
<gene>
    <name evidence="4" type="ORF">PCON_12110</name>
</gene>
<dbReference type="EMBL" id="HF935718">
    <property type="protein sequence ID" value="CCX32015.1"/>
    <property type="molecule type" value="Genomic_DNA"/>
</dbReference>
<keyword evidence="5" id="KW-1185">Reference proteome</keyword>
<feature type="compositionally biased region" description="Basic and acidic residues" evidence="1">
    <location>
        <begin position="143"/>
        <end position="152"/>
    </location>
</feature>
<name>U4LRQ3_PYROM</name>
<feature type="transmembrane region" description="Helical" evidence="2">
    <location>
        <begin position="328"/>
        <end position="348"/>
    </location>
</feature>
<feature type="chain" id="PRO_5004652605" evidence="3">
    <location>
        <begin position="23"/>
        <end position="692"/>
    </location>
</feature>